<evidence type="ECO:0000313" key="2">
    <source>
        <dbReference type="Proteomes" id="UP000789920"/>
    </source>
</evidence>
<keyword evidence="2" id="KW-1185">Reference proteome</keyword>
<proteinExistence type="predicted"/>
<accession>A0ACA9SGS7</accession>
<name>A0ACA9SGS7_9GLOM</name>
<comment type="caution">
    <text evidence="1">The sequence shown here is derived from an EMBL/GenBank/DDBJ whole genome shotgun (WGS) entry which is preliminary data.</text>
</comment>
<sequence length="201" mass="22262">MSKKPVTKPVNDLISFWSTQQKEKITEQISSQKYSEQLPSKSSINNNHHSSSSLTNTPPSVPTVIVEDSNSVNNENGNTDNNSNNSLSNIDFVKDSSLSIVGIKTIQNQNDRGRMNWDSLPQNATTTIISRKNSVPPKDISFLNKPFSPKQIQRGSMPREKKVSNLVSRFENVTSPPSSPTRRSDITTEQINLPPTVPLTA</sequence>
<feature type="non-terminal residue" evidence="1">
    <location>
        <position position="201"/>
    </location>
</feature>
<dbReference type="EMBL" id="CAJVQC010118471">
    <property type="protein sequence ID" value="CAG8837720.1"/>
    <property type="molecule type" value="Genomic_DNA"/>
</dbReference>
<gene>
    <name evidence="1" type="ORF">RPERSI_LOCUS30409</name>
</gene>
<protein>
    <submittedName>
        <fullName evidence="1">17648_t:CDS:1</fullName>
    </submittedName>
</protein>
<reference evidence="1" key="1">
    <citation type="submission" date="2021-06" db="EMBL/GenBank/DDBJ databases">
        <authorList>
            <person name="Kallberg Y."/>
            <person name="Tangrot J."/>
            <person name="Rosling A."/>
        </authorList>
    </citation>
    <scope>NUCLEOTIDE SEQUENCE</scope>
    <source>
        <strain evidence="1">MA461A</strain>
    </source>
</reference>
<dbReference type="Proteomes" id="UP000789920">
    <property type="component" value="Unassembled WGS sequence"/>
</dbReference>
<organism evidence="1 2">
    <name type="scientific">Racocetra persica</name>
    <dbReference type="NCBI Taxonomy" id="160502"/>
    <lineage>
        <taxon>Eukaryota</taxon>
        <taxon>Fungi</taxon>
        <taxon>Fungi incertae sedis</taxon>
        <taxon>Mucoromycota</taxon>
        <taxon>Glomeromycotina</taxon>
        <taxon>Glomeromycetes</taxon>
        <taxon>Diversisporales</taxon>
        <taxon>Gigasporaceae</taxon>
        <taxon>Racocetra</taxon>
    </lineage>
</organism>
<evidence type="ECO:0000313" key="1">
    <source>
        <dbReference type="EMBL" id="CAG8837720.1"/>
    </source>
</evidence>